<evidence type="ECO:0000313" key="2">
    <source>
        <dbReference type="EMBL" id="KAH7171075.1"/>
    </source>
</evidence>
<dbReference type="EMBL" id="JAGMUV010000002">
    <property type="protein sequence ID" value="KAH7171075.1"/>
    <property type="molecule type" value="Genomic_DNA"/>
</dbReference>
<sequence length="725" mass="77853">MATQASFPPSHGPGHSAVNAVLSSASSSVSPSMSSLTLPNDASASRPASSGSSFQAHPGPGPIVSDVSAPTMSLSHGRAPQAPTPVPVPTPHFSQPPPPHHQPNLTNNGVPQHLTQNGFDRRLPSSTMQAPPSQFHQHQTQQQPQPQHPTGPPIAPKPTTLPFSAPLPPPHEMGLPPNTTLASPNSVSSVTSSQEYQTLVRMVSAASPEVVRQVIRDRWEKALLGSQYHVAFLLNATLHQANDDTLIRAVKDFGSKMVKVSKPQIVRHLSADDFDEIADLVLSKVSPSFLDKAIARRFETIPARQLVNALARAERLGYDVQDLVQEEHVIPSLHALVVPSIPSQPIPPRVAPSPLTESQATTQKSESKVPLPVQPPSQPAQPTQPYESRPSGIVHCSCGWPCSSTKAQEYHLKKNACNRVEEMDRVGKDLCPHCGCRFISGGGLVYHNKVNVCGAYTEEQTKKMTYVIAAYRAQKRGQNATATPAQAPPAWSPHQTQSTPVVPFTGVSTPSSDPYSKLSPDQRANFEKEMKDAEEHYGALMKAAMQLEQPDQDKQLAALKNRYNTKQSNTRKKYGIRLRERRSKAQIDAERTRLFGIPDGPSLSGRGGAPPASKKARTGENGQSVVTAQANVSRGGTSWNNTAVAERGGSSGPPSTSNPNDPVGSVQRPHENQSVRVGEQAPGHIHSPQPRGTQDEPLSIDDDDSSDSESDSGDDIPASLPITQT</sequence>
<feature type="compositionally biased region" description="Acidic residues" evidence="1">
    <location>
        <begin position="698"/>
        <end position="714"/>
    </location>
</feature>
<dbReference type="OrthoDB" id="37886at2759"/>
<accession>A0A9P9FSE0</accession>
<feature type="region of interest" description="Disordered" evidence="1">
    <location>
        <begin position="347"/>
        <end position="388"/>
    </location>
</feature>
<evidence type="ECO:0000313" key="3">
    <source>
        <dbReference type="Proteomes" id="UP000738349"/>
    </source>
</evidence>
<feature type="region of interest" description="Disordered" evidence="1">
    <location>
        <begin position="1"/>
        <end position="189"/>
    </location>
</feature>
<dbReference type="AlphaFoldDB" id="A0A9P9FSE0"/>
<name>A0A9P9FSE0_9HYPO</name>
<feature type="compositionally biased region" description="Polar residues" evidence="1">
    <location>
        <begin position="355"/>
        <end position="364"/>
    </location>
</feature>
<feature type="compositionally biased region" description="Low complexity" evidence="1">
    <location>
        <begin position="172"/>
        <end position="189"/>
    </location>
</feature>
<gene>
    <name evidence="2" type="ORF">EDB81DRAFT_189300</name>
</gene>
<feature type="compositionally biased region" description="Polar residues" evidence="1">
    <location>
        <begin position="104"/>
        <end position="130"/>
    </location>
</feature>
<proteinExistence type="predicted"/>
<feature type="compositionally biased region" description="Low complexity" evidence="1">
    <location>
        <begin position="16"/>
        <end position="56"/>
    </location>
</feature>
<evidence type="ECO:0000256" key="1">
    <source>
        <dbReference type="SAM" id="MobiDB-lite"/>
    </source>
</evidence>
<feature type="region of interest" description="Disordered" evidence="1">
    <location>
        <begin position="479"/>
        <end position="499"/>
    </location>
</feature>
<feature type="compositionally biased region" description="Pro residues" evidence="1">
    <location>
        <begin position="82"/>
        <end position="101"/>
    </location>
</feature>
<comment type="caution">
    <text evidence="2">The sequence shown here is derived from an EMBL/GenBank/DDBJ whole genome shotgun (WGS) entry which is preliminary data.</text>
</comment>
<feature type="compositionally biased region" description="Low complexity" evidence="1">
    <location>
        <begin position="131"/>
        <end position="145"/>
    </location>
</feature>
<feature type="region of interest" description="Disordered" evidence="1">
    <location>
        <begin position="580"/>
        <end position="725"/>
    </location>
</feature>
<protein>
    <submittedName>
        <fullName evidence="2">Uncharacterized protein</fullName>
    </submittedName>
</protein>
<organism evidence="2 3">
    <name type="scientific">Dactylonectria macrodidyma</name>
    <dbReference type="NCBI Taxonomy" id="307937"/>
    <lineage>
        <taxon>Eukaryota</taxon>
        <taxon>Fungi</taxon>
        <taxon>Dikarya</taxon>
        <taxon>Ascomycota</taxon>
        <taxon>Pezizomycotina</taxon>
        <taxon>Sordariomycetes</taxon>
        <taxon>Hypocreomycetidae</taxon>
        <taxon>Hypocreales</taxon>
        <taxon>Nectriaceae</taxon>
        <taxon>Dactylonectria</taxon>
    </lineage>
</organism>
<reference evidence="2" key="1">
    <citation type="journal article" date="2021" name="Nat. Commun.">
        <title>Genetic determinants of endophytism in the Arabidopsis root mycobiome.</title>
        <authorList>
            <person name="Mesny F."/>
            <person name="Miyauchi S."/>
            <person name="Thiergart T."/>
            <person name="Pickel B."/>
            <person name="Atanasova L."/>
            <person name="Karlsson M."/>
            <person name="Huettel B."/>
            <person name="Barry K.W."/>
            <person name="Haridas S."/>
            <person name="Chen C."/>
            <person name="Bauer D."/>
            <person name="Andreopoulos W."/>
            <person name="Pangilinan J."/>
            <person name="LaButti K."/>
            <person name="Riley R."/>
            <person name="Lipzen A."/>
            <person name="Clum A."/>
            <person name="Drula E."/>
            <person name="Henrissat B."/>
            <person name="Kohler A."/>
            <person name="Grigoriev I.V."/>
            <person name="Martin F.M."/>
            <person name="Hacquard S."/>
        </authorList>
    </citation>
    <scope>NUCLEOTIDE SEQUENCE</scope>
    <source>
        <strain evidence="2">MPI-CAGE-AT-0147</strain>
    </source>
</reference>
<feature type="compositionally biased region" description="Pro residues" evidence="1">
    <location>
        <begin position="146"/>
        <end position="156"/>
    </location>
</feature>
<feature type="compositionally biased region" description="Low complexity" evidence="1">
    <location>
        <begin position="652"/>
        <end position="662"/>
    </location>
</feature>
<keyword evidence="3" id="KW-1185">Reference proteome</keyword>
<feature type="compositionally biased region" description="Polar residues" evidence="1">
    <location>
        <begin position="620"/>
        <end position="643"/>
    </location>
</feature>
<dbReference type="Proteomes" id="UP000738349">
    <property type="component" value="Unassembled WGS sequence"/>
</dbReference>
<feature type="compositionally biased region" description="Basic and acidic residues" evidence="1">
    <location>
        <begin position="583"/>
        <end position="593"/>
    </location>
</feature>